<evidence type="ECO:0000259" key="1">
    <source>
        <dbReference type="Pfam" id="PF03235"/>
    </source>
</evidence>
<evidence type="ECO:0000313" key="3">
    <source>
        <dbReference type="EMBL" id="GAA4682378.1"/>
    </source>
</evidence>
<sequence length="590" mass="66219">MINSASQYPVHALFSTESNIVYRIPRYQREYSWQKKEWEDLFQDLVEAEGAHFLGTIITLNQTKDAVDSTVLELIDGQQRATTLTLLLSSIYSIFKEHRDELDDDAQFAMISLGKRLVLPGGHLRVTPQTQGKNLDDYRRVLTIAGLKIESVQLPYFPMRRIHKCFQYFRTAIAELAESEGTTAVEAAERVLHTAQQAILVKIEVASHADAFVLFESLNNRGMPLTPVDLIKNHLLAASSGDGLDVDDAFKMWNEMLSNLGDTYSTHERFLRHYYNAFKAELPEVLNAQVATKSKLIGIYEKLLSGDLRARMEALVTASGIYGRVTCVTELDEPTELDDALRKLMRAQGAPSYILLMWLLSKRDELKVSDDHLVAVVRRLTSFFVRRNLTGFPQTYGLPTLFMGIVGNVVGLTGDAVVARIVRDLVAVSSSDAEFRDRLEGPIYDENSDVTRFILVSLAEHAMTKETWRDLWVQEKGHYTFTIEHVLPQGKNLPQAWVDMLGGPDAATTVQEAHVHRLGNLTITAYNSTLGNKSFVDKRDRTDARGLHIGYRNGLALNTGLATKDSWTAADIDARTRELAAQVVSRFPLS</sequence>
<accession>A0ABP8W6J4</accession>
<feature type="domain" description="GmrSD restriction endonucleases C-terminal" evidence="2">
    <location>
        <begin position="431"/>
        <end position="581"/>
    </location>
</feature>
<dbReference type="Proteomes" id="UP001500325">
    <property type="component" value="Unassembled WGS sequence"/>
</dbReference>
<dbReference type="Pfam" id="PF03235">
    <property type="entry name" value="GmrSD_N"/>
    <property type="match status" value="1"/>
</dbReference>
<dbReference type="InterPro" id="IPR011089">
    <property type="entry name" value="GmrSD_C"/>
</dbReference>
<comment type="caution">
    <text evidence="3">The sequence shown here is derived from an EMBL/GenBank/DDBJ whole genome shotgun (WGS) entry which is preliminary data.</text>
</comment>
<evidence type="ECO:0000313" key="4">
    <source>
        <dbReference type="Proteomes" id="UP001500325"/>
    </source>
</evidence>
<dbReference type="InterPro" id="IPR004919">
    <property type="entry name" value="GmrSD_N"/>
</dbReference>
<protein>
    <submittedName>
        <fullName evidence="3">DUF262 domain-containing protein</fullName>
    </submittedName>
</protein>
<gene>
    <name evidence="3" type="ORF">GCM10023215_15460</name>
</gene>
<dbReference type="EMBL" id="BAABIC010000004">
    <property type="protein sequence ID" value="GAA4682378.1"/>
    <property type="molecule type" value="Genomic_DNA"/>
</dbReference>
<dbReference type="PANTHER" id="PTHR35149">
    <property type="entry name" value="SLL5132 PROTEIN"/>
    <property type="match status" value="1"/>
</dbReference>
<keyword evidence="4" id="KW-1185">Reference proteome</keyword>
<proteinExistence type="predicted"/>
<name>A0ABP8W6J4_9PSEU</name>
<feature type="domain" description="GmrSD restriction endonucleases N-terminal" evidence="1">
    <location>
        <begin position="12"/>
        <end position="236"/>
    </location>
</feature>
<evidence type="ECO:0000259" key="2">
    <source>
        <dbReference type="Pfam" id="PF07510"/>
    </source>
</evidence>
<dbReference type="Pfam" id="PF07510">
    <property type="entry name" value="GmrSD_C"/>
    <property type="match status" value="1"/>
</dbReference>
<dbReference type="RefSeq" id="WP_345379345.1">
    <property type="nucleotide sequence ID" value="NZ_BAABIC010000004.1"/>
</dbReference>
<dbReference type="PANTHER" id="PTHR35149:SF1">
    <property type="entry name" value="DUF5655 DOMAIN-CONTAINING PROTEIN"/>
    <property type="match status" value="1"/>
</dbReference>
<organism evidence="3 4">
    <name type="scientific">Pseudonocardia yuanmonensis</name>
    <dbReference type="NCBI Taxonomy" id="1095914"/>
    <lineage>
        <taxon>Bacteria</taxon>
        <taxon>Bacillati</taxon>
        <taxon>Actinomycetota</taxon>
        <taxon>Actinomycetes</taxon>
        <taxon>Pseudonocardiales</taxon>
        <taxon>Pseudonocardiaceae</taxon>
        <taxon>Pseudonocardia</taxon>
    </lineage>
</organism>
<reference evidence="4" key="1">
    <citation type="journal article" date="2019" name="Int. J. Syst. Evol. Microbiol.">
        <title>The Global Catalogue of Microorganisms (GCM) 10K type strain sequencing project: providing services to taxonomists for standard genome sequencing and annotation.</title>
        <authorList>
            <consortium name="The Broad Institute Genomics Platform"/>
            <consortium name="The Broad Institute Genome Sequencing Center for Infectious Disease"/>
            <person name="Wu L."/>
            <person name="Ma J."/>
        </authorList>
    </citation>
    <scope>NUCLEOTIDE SEQUENCE [LARGE SCALE GENOMIC DNA]</scope>
    <source>
        <strain evidence="4">JCM 18055</strain>
    </source>
</reference>